<dbReference type="SMART" id="SM00448">
    <property type="entry name" value="REC"/>
    <property type="match status" value="1"/>
</dbReference>
<dbReference type="Gene3D" id="3.40.50.2300">
    <property type="match status" value="1"/>
</dbReference>
<dbReference type="GeneID" id="30968689"/>
<sequence length="376" mass="42570">MTNSSTITVGGRKRKPRVRARSNQIDSFNNNKTKIPTMDENLELYLSKTVSSSNNYIKNKNTNSLSINTDKSFHLKSSSTSSLLKNKNFEKPPPISESKEKQLSISSSSPVFNTGDHLYKSLSNTSAHTANLSSSFIKKDNSSYVETYQNISFYYDRNIKVIPRVRVLVVEDNIINSRILKKFLYTHDIPHKIVTNGFDAVLEFRKGGYHLIFMDLQLPKLSGISATKRIRSLEEKNGIAYIKKPIKSFSLSHSHNNSIDSSNITNTNTNTNTNIHSGNENKNKSVLSKVEILDKDKFPNPVVIVALTANSNTDDRREALGAGCNDYLLKPLNFFWLRNKIVEWGCMQALINFNNWKFDEEGRISRATPIFGKIMT</sequence>
<feature type="region of interest" description="Disordered" evidence="4">
    <location>
        <begin position="1"/>
        <end position="20"/>
    </location>
</feature>
<dbReference type="GO" id="GO:0000160">
    <property type="term" value="P:phosphorelay signal transduction system"/>
    <property type="evidence" value="ECO:0007669"/>
    <property type="project" value="UniProtKB-KW"/>
</dbReference>
<evidence type="ECO:0000256" key="2">
    <source>
        <dbReference type="ARBA" id="ARBA00023012"/>
    </source>
</evidence>
<dbReference type="PROSITE" id="PS50110">
    <property type="entry name" value="RESPONSE_REGULATORY"/>
    <property type="match status" value="1"/>
</dbReference>
<dbReference type="PANTHER" id="PTHR45339:SF1">
    <property type="entry name" value="HYBRID SIGNAL TRANSDUCTION HISTIDINE KINASE J"/>
    <property type="match status" value="1"/>
</dbReference>
<evidence type="ECO:0000313" key="7">
    <source>
        <dbReference type="Proteomes" id="UP000095038"/>
    </source>
</evidence>
<feature type="compositionally biased region" description="Basic residues" evidence="4">
    <location>
        <begin position="11"/>
        <end position="20"/>
    </location>
</feature>
<proteinExistence type="predicted"/>
<dbReference type="GO" id="GO:0006950">
    <property type="term" value="P:response to stress"/>
    <property type="evidence" value="ECO:0007669"/>
    <property type="project" value="UniProtKB-ARBA"/>
</dbReference>
<keyword evidence="7" id="KW-1185">Reference proteome</keyword>
<accession>A0A1D2VLE3</accession>
<dbReference type="InterPro" id="IPR011006">
    <property type="entry name" value="CheY-like_superfamily"/>
</dbReference>
<dbReference type="Proteomes" id="UP000095038">
    <property type="component" value="Unassembled WGS sequence"/>
</dbReference>
<evidence type="ECO:0000313" key="6">
    <source>
        <dbReference type="EMBL" id="ODV62438.1"/>
    </source>
</evidence>
<dbReference type="STRING" id="1344418.A0A1D2VLE3"/>
<dbReference type="PANTHER" id="PTHR45339">
    <property type="entry name" value="HYBRID SIGNAL TRANSDUCTION HISTIDINE KINASE J"/>
    <property type="match status" value="1"/>
</dbReference>
<dbReference type="SUPFAM" id="SSF52172">
    <property type="entry name" value="CheY-like"/>
    <property type="match status" value="1"/>
</dbReference>
<keyword evidence="1 3" id="KW-0597">Phosphoprotein</keyword>
<organism evidence="6 7">
    <name type="scientific">Ascoidea rubescens DSM 1968</name>
    <dbReference type="NCBI Taxonomy" id="1344418"/>
    <lineage>
        <taxon>Eukaryota</taxon>
        <taxon>Fungi</taxon>
        <taxon>Dikarya</taxon>
        <taxon>Ascomycota</taxon>
        <taxon>Saccharomycotina</taxon>
        <taxon>Saccharomycetes</taxon>
        <taxon>Ascoideaceae</taxon>
        <taxon>Ascoidea</taxon>
    </lineage>
</organism>
<dbReference type="Pfam" id="PF00072">
    <property type="entry name" value="Response_reg"/>
    <property type="match status" value="1"/>
</dbReference>
<dbReference type="InterPro" id="IPR001789">
    <property type="entry name" value="Sig_transdc_resp-reg_receiver"/>
</dbReference>
<reference evidence="7" key="1">
    <citation type="submission" date="2016-05" db="EMBL/GenBank/DDBJ databases">
        <title>Comparative genomics of biotechnologically important yeasts.</title>
        <authorList>
            <consortium name="DOE Joint Genome Institute"/>
            <person name="Riley R."/>
            <person name="Haridas S."/>
            <person name="Wolfe K.H."/>
            <person name="Lopes M.R."/>
            <person name="Hittinger C.T."/>
            <person name="Goker M."/>
            <person name="Salamov A."/>
            <person name="Wisecaver J."/>
            <person name="Long T.M."/>
            <person name="Aerts A.L."/>
            <person name="Barry K."/>
            <person name="Choi C."/>
            <person name="Clum A."/>
            <person name="Coughlan A.Y."/>
            <person name="Deshpande S."/>
            <person name="Douglass A.P."/>
            <person name="Hanson S.J."/>
            <person name="Klenk H.-P."/>
            <person name="Labutti K."/>
            <person name="Lapidus A."/>
            <person name="Lindquist E."/>
            <person name="Lipzen A."/>
            <person name="Meier-Kolthoff J.P."/>
            <person name="Ohm R.A."/>
            <person name="Otillar R.P."/>
            <person name="Pangilinan J."/>
            <person name="Peng Y."/>
            <person name="Rokas A."/>
            <person name="Rosa C.A."/>
            <person name="Scheuner C."/>
            <person name="Sibirny A.A."/>
            <person name="Slot J.C."/>
            <person name="Stielow J.B."/>
            <person name="Sun H."/>
            <person name="Kurtzman C.P."/>
            <person name="Blackwell M."/>
            <person name="Grigoriev I.V."/>
            <person name="Jeffries T.W."/>
        </authorList>
    </citation>
    <scope>NUCLEOTIDE SEQUENCE [LARGE SCALE GENOMIC DNA]</scope>
    <source>
        <strain evidence="7">DSM 1968</strain>
    </source>
</reference>
<feature type="region of interest" description="Disordered" evidence="4">
    <location>
        <begin position="84"/>
        <end position="107"/>
    </location>
</feature>
<name>A0A1D2VLE3_9ASCO</name>
<keyword evidence="2" id="KW-0902">Two-component regulatory system</keyword>
<feature type="compositionally biased region" description="Low complexity" evidence="4">
    <location>
        <begin position="260"/>
        <end position="277"/>
    </location>
</feature>
<evidence type="ECO:0000259" key="5">
    <source>
        <dbReference type="PROSITE" id="PS50110"/>
    </source>
</evidence>
<evidence type="ECO:0000256" key="1">
    <source>
        <dbReference type="ARBA" id="ARBA00022553"/>
    </source>
</evidence>
<dbReference type="CDD" id="cd17546">
    <property type="entry name" value="REC_hyHK_CKI1_RcsC-like"/>
    <property type="match status" value="1"/>
</dbReference>
<dbReference type="EMBL" id="KV454477">
    <property type="protein sequence ID" value="ODV62438.1"/>
    <property type="molecule type" value="Genomic_DNA"/>
</dbReference>
<dbReference type="AlphaFoldDB" id="A0A1D2VLE3"/>
<protein>
    <submittedName>
        <fullName evidence="6">CheY-like protein</fullName>
    </submittedName>
</protein>
<feature type="domain" description="Response regulatory" evidence="5">
    <location>
        <begin position="166"/>
        <end position="345"/>
    </location>
</feature>
<feature type="region of interest" description="Disordered" evidence="4">
    <location>
        <begin position="260"/>
        <end position="280"/>
    </location>
</feature>
<feature type="modified residue" description="4-aspartylphosphate" evidence="3">
    <location>
        <position position="215"/>
    </location>
</feature>
<dbReference type="InParanoid" id="A0A1D2VLE3"/>
<dbReference type="OrthoDB" id="21225at2759"/>
<evidence type="ECO:0000256" key="4">
    <source>
        <dbReference type="SAM" id="MobiDB-lite"/>
    </source>
</evidence>
<dbReference type="RefSeq" id="XP_020048745.1">
    <property type="nucleotide sequence ID" value="XM_020195053.1"/>
</dbReference>
<evidence type="ECO:0000256" key="3">
    <source>
        <dbReference type="PROSITE-ProRule" id="PRU00169"/>
    </source>
</evidence>
<gene>
    <name evidence="6" type="ORF">ASCRUDRAFT_90349</name>
</gene>